<accession>A0A2T3JDM2</accession>
<dbReference type="Proteomes" id="UP000241405">
    <property type="component" value="Unassembled WGS sequence"/>
</dbReference>
<dbReference type="EMBL" id="PYMP01000028">
    <property type="protein sequence ID" value="PSU46970.1"/>
    <property type="molecule type" value="Genomic_DNA"/>
</dbReference>
<dbReference type="Proteomes" id="UP000241618">
    <property type="component" value="Unassembled WGS sequence"/>
</dbReference>
<gene>
    <name evidence="2" type="ORF">C9J18_19735</name>
    <name evidence="1" type="ORF">CTM96_19290</name>
</gene>
<dbReference type="EMBL" id="PYMO01000030">
    <property type="protein sequence ID" value="PSU20668.1"/>
    <property type="molecule type" value="Genomic_DNA"/>
</dbReference>
<organism evidence="2 4">
    <name type="scientific">Photobacterium phosphoreum</name>
    <dbReference type="NCBI Taxonomy" id="659"/>
    <lineage>
        <taxon>Bacteria</taxon>
        <taxon>Pseudomonadati</taxon>
        <taxon>Pseudomonadota</taxon>
        <taxon>Gammaproteobacteria</taxon>
        <taxon>Vibrionales</taxon>
        <taxon>Vibrionaceae</taxon>
        <taxon>Photobacterium</taxon>
    </lineage>
</organism>
<sequence length="97" mass="11348">MASQTYEVAHIREQGQDMIIVPVSSRVQSMSSQQQNELNQSLQYYANDAGLFGEVCLVWEYGNRFYFLAPRPWHPFFKNMDMRFVASNINRKLTCMS</sequence>
<reference evidence="3 4" key="1">
    <citation type="submission" date="2018-03" db="EMBL/GenBank/DDBJ databases">
        <title>Whole genome sequencing of Histamine producing bacteria.</title>
        <authorList>
            <person name="Butler K."/>
        </authorList>
    </citation>
    <scope>NUCLEOTIDE SEQUENCE [LARGE SCALE GENOMIC DNA]</scope>
    <source>
        <strain evidence="2 4">FS-6.1</strain>
        <strain evidence="1 3">FS-6.2</strain>
    </source>
</reference>
<comment type="caution">
    <text evidence="2">The sequence shown here is derived from an EMBL/GenBank/DDBJ whole genome shotgun (WGS) entry which is preliminary data.</text>
</comment>
<dbReference type="AlphaFoldDB" id="A0A2T3JDM2"/>
<dbReference type="RefSeq" id="WP_107190584.1">
    <property type="nucleotide sequence ID" value="NZ_PYMN01000016.1"/>
</dbReference>
<proteinExistence type="predicted"/>
<protein>
    <submittedName>
        <fullName evidence="2">Uncharacterized protein</fullName>
    </submittedName>
</protein>
<evidence type="ECO:0000313" key="1">
    <source>
        <dbReference type="EMBL" id="PSU20668.1"/>
    </source>
</evidence>
<evidence type="ECO:0000313" key="2">
    <source>
        <dbReference type="EMBL" id="PSU46970.1"/>
    </source>
</evidence>
<keyword evidence="3" id="KW-1185">Reference proteome</keyword>
<evidence type="ECO:0000313" key="4">
    <source>
        <dbReference type="Proteomes" id="UP000241618"/>
    </source>
</evidence>
<evidence type="ECO:0000313" key="3">
    <source>
        <dbReference type="Proteomes" id="UP000241405"/>
    </source>
</evidence>
<name>A0A2T3JDM2_PHOPO</name>